<dbReference type="HOGENOM" id="CLU_618340_0_0_1"/>
<feature type="compositionally biased region" description="Polar residues" evidence="1">
    <location>
        <begin position="58"/>
        <end position="84"/>
    </location>
</feature>
<feature type="compositionally biased region" description="Basic and acidic residues" evidence="1">
    <location>
        <begin position="297"/>
        <end position="307"/>
    </location>
</feature>
<gene>
    <name evidence="2" type="ORF">M378DRAFT_838398</name>
</gene>
<dbReference type="STRING" id="946122.A0A0C2XHI7"/>
<dbReference type="AlphaFoldDB" id="A0A0C2XHI7"/>
<keyword evidence="3" id="KW-1185">Reference proteome</keyword>
<feature type="region of interest" description="Disordered" evidence="1">
    <location>
        <begin position="165"/>
        <end position="233"/>
    </location>
</feature>
<feature type="region of interest" description="Disordered" evidence="1">
    <location>
        <begin position="1"/>
        <end position="125"/>
    </location>
</feature>
<evidence type="ECO:0000313" key="3">
    <source>
        <dbReference type="Proteomes" id="UP000054549"/>
    </source>
</evidence>
<organism evidence="2 3">
    <name type="scientific">Amanita muscaria (strain Koide BX008)</name>
    <dbReference type="NCBI Taxonomy" id="946122"/>
    <lineage>
        <taxon>Eukaryota</taxon>
        <taxon>Fungi</taxon>
        <taxon>Dikarya</taxon>
        <taxon>Basidiomycota</taxon>
        <taxon>Agaricomycotina</taxon>
        <taxon>Agaricomycetes</taxon>
        <taxon>Agaricomycetidae</taxon>
        <taxon>Agaricales</taxon>
        <taxon>Pluteineae</taxon>
        <taxon>Amanitaceae</taxon>
        <taxon>Amanita</taxon>
    </lineage>
</organism>
<dbReference type="Proteomes" id="UP000054549">
    <property type="component" value="Unassembled WGS sequence"/>
</dbReference>
<evidence type="ECO:0000256" key="1">
    <source>
        <dbReference type="SAM" id="MobiDB-lite"/>
    </source>
</evidence>
<dbReference type="InParanoid" id="A0A0C2XHI7"/>
<feature type="compositionally biased region" description="Basic and acidic residues" evidence="1">
    <location>
        <begin position="37"/>
        <end position="47"/>
    </location>
</feature>
<feature type="compositionally biased region" description="Basic and acidic residues" evidence="1">
    <location>
        <begin position="177"/>
        <end position="187"/>
    </location>
</feature>
<dbReference type="OrthoDB" id="3219024at2759"/>
<evidence type="ECO:0000313" key="2">
    <source>
        <dbReference type="EMBL" id="KIL68901.1"/>
    </source>
</evidence>
<feature type="compositionally biased region" description="Low complexity" evidence="1">
    <location>
        <begin position="308"/>
        <end position="317"/>
    </location>
</feature>
<dbReference type="EMBL" id="KN818227">
    <property type="protein sequence ID" value="KIL68901.1"/>
    <property type="molecule type" value="Genomic_DNA"/>
</dbReference>
<protein>
    <submittedName>
        <fullName evidence="2">Uncharacterized protein</fullName>
    </submittedName>
</protein>
<name>A0A0C2XHI7_AMAMK</name>
<feature type="region of interest" description="Disordered" evidence="1">
    <location>
        <begin position="291"/>
        <end position="317"/>
    </location>
</feature>
<accession>A0A0C2XHI7</accession>
<proteinExistence type="predicted"/>
<reference evidence="2 3" key="1">
    <citation type="submission" date="2014-04" db="EMBL/GenBank/DDBJ databases">
        <title>Evolutionary Origins and Diversification of the Mycorrhizal Mutualists.</title>
        <authorList>
            <consortium name="DOE Joint Genome Institute"/>
            <consortium name="Mycorrhizal Genomics Consortium"/>
            <person name="Kohler A."/>
            <person name="Kuo A."/>
            <person name="Nagy L.G."/>
            <person name="Floudas D."/>
            <person name="Copeland A."/>
            <person name="Barry K.W."/>
            <person name="Cichocki N."/>
            <person name="Veneault-Fourrey C."/>
            <person name="LaButti K."/>
            <person name="Lindquist E.A."/>
            <person name="Lipzen A."/>
            <person name="Lundell T."/>
            <person name="Morin E."/>
            <person name="Murat C."/>
            <person name="Riley R."/>
            <person name="Ohm R."/>
            <person name="Sun H."/>
            <person name="Tunlid A."/>
            <person name="Henrissat B."/>
            <person name="Grigoriev I.V."/>
            <person name="Hibbett D.S."/>
            <person name="Martin F."/>
        </authorList>
    </citation>
    <scope>NUCLEOTIDE SEQUENCE [LARGE SCALE GENOMIC DNA]</scope>
    <source>
        <strain evidence="2 3">Koide BX008</strain>
    </source>
</reference>
<sequence>MPPRHRSQVQSGQLRSHSRSSSATRLGHNLQFTHQLKHVDKPKKNDFHNNPPPGVPKLTSNQRVRSRENLQPVTAKHTTSSKHSGNAKPKAGFTLSNQGDDDDDEWVSTESGAASPDQSDHEVNPPSLHERLQRFQLPDELPGTPRPSQPLAEESIASRFQLTNLGQPTEPHVQPTLHRDASSDTMRESPLYADLPPSLSQSSTKRRSRPPSMHSLASKAESTLRPHHLSYIPKQGPLAPLTVISDAAHIDPASHHDGDEFTTSPSSLISSDLALKRRASISSARSVSTVPVSYPRDVPKPMHERTRTLSSIPTSSSSAALSSLTHLPAITRPPSPQAVVFFPPQNPHANIDNVHPLLPSPYMSNHMTVLARRTPLRESYDRVIRAKLAAAR</sequence>